<accession>A0ABN1TYY2</accession>
<feature type="compositionally biased region" description="Polar residues" evidence="1">
    <location>
        <begin position="135"/>
        <end position="144"/>
    </location>
</feature>
<proteinExistence type="predicted"/>
<evidence type="ECO:0000256" key="1">
    <source>
        <dbReference type="SAM" id="MobiDB-lite"/>
    </source>
</evidence>
<keyword evidence="3" id="KW-1185">Reference proteome</keyword>
<organism evidence="2 3">
    <name type="scientific">Kitasatospora arboriphila</name>
    <dbReference type="NCBI Taxonomy" id="258052"/>
    <lineage>
        <taxon>Bacteria</taxon>
        <taxon>Bacillati</taxon>
        <taxon>Actinomycetota</taxon>
        <taxon>Actinomycetes</taxon>
        <taxon>Kitasatosporales</taxon>
        <taxon>Streptomycetaceae</taxon>
        <taxon>Kitasatospora</taxon>
    </lineage>
</organism>
<evidence type="ECO:0008006" key="4">
    <source>
        <dbReference type="Google" id="ProtNLM"/>
    </source>
</evidence>
<sequence length="144" mass="15836">MWHTGGVEAALTSKIIRELPMKLVLALGPEVQLGHLATVIAMQLSQILPQRGHEHLKAVADVHRFALRQSAKPHDIVAQTWRVDRRTAQEWSRKARRAGLLGDRATELAALRLPPADSEPSVGTPQAPNDRRGCPSNSVESDIH</sequence>
<comment type="caution">
    <text evidence="2">The sequence shown here is derived from an EMBL/GenBank/DDBJ whole genome shotgun (WGS) entry which is preliminary data.</text>
</comment>
<name>A0ABN1TYY2_9ACTN</name>
<dbReference type="EMBL" id="BAAALD010000071">
    <property type="protein sequence ID" value="GAA1107848.1"/>
    <property type="molecule type" value="Genomic_DNA"/>
</dbReference>
<gene>
    <name evidence="2" type="ORF">GCM10009663_57180</name>
</gene>
<feature type="region of interest" description="Disordered" evidence="1">
    <location>
        <begin position="109"/>
        <end position="144"/>
    </location>
</feature>
<evidence type="ECO:0000313" key="3">
    <source>
        <dbReference type="Proteomes" id="UP001499987"/>
    </source>
</evidence>
<dbReference type="Proteomes" id="UP001499987">
    <property type="component" value="Unassembled WGS sequence"/>
</dbReference>
<protein>
    <recommendedName>
        <fullName evidence="4">ANTAR domain-containing protein</fullName>
    </recommendedName>
</protein>
<evidence type="ECO:0000313" key="2">
    <source>
        <dbReference type="EMBL" id="GAA1107848.1"/>
    </source>
</evidence>
<reference evidence="2 3" key="1">
    <citation type="journal article" date="2019" name="Int. J. Syst. Evol. Microbiol.">
        <title>The Global Catalogue of Microorganisms (GCM) 10K type strain sequencing project: providing services to taxonomists for standard genome sequencing and annotation.</title>
        <authorList>
            <consortium name="The Broad Institute Genomics Platform"/>
            <consortium name="The Broad Institute Genome Sequencing Center for Infectious Disease"/>
            <person name="Wu L."/>
            <person name="Ma J."/>
        </authorList>
    </citation>
    <scope>NUCLEOTIDE SEQUENCE [LARGE SCALE GENOMIC DNA]</scope>
    <source>
        <strain evidence="2 3">JCM 13002</strain>
    </source>
</reference>